<feature type="region of interest" description="Disordered" evidence="1">
    <location>
        <begin position="1304"/>
        <end position="1338"/>
    </location>
</feature>
<evidence type="ECO:0000313" key="4">
    <source>
        <dbReference type="Proteomes" id="UP001209570"/>
    </source>
</evidence>
<keyword evidence="4" id="KW-1185">Reference proteome</keyword>
<dbReference type="Pfam" id="PF00027">
    <property type="entry name" value="cNMP_binding"/>
    <property type="match status" value="2"/>
</dbReference>
<evidence type="ECO:0000259" key="2">
    <source>
        <dbReference type="PROSITE" id="PS50042"/>
    </source>
</evidence>
<feature type="compositionally biased region" description="Polar residues" evidence="1">
    <location>
        <begin position="183"/>
        <end position="194"/>
    </location>
</feature>
<feature type="compositionally biased region" description="Basic and acidic residues" evidence="1">
    <location>
        <begin position="196"/>
        <end position="209"/>
    </location>
</feature>
<dbReference type="InterPro" id="IPR000595">
    <property type="entry name" value="cNMP-bd_dom"/>
</dbReference>
<dbReference type="SUPFAM" id="SSF51206">
    <property type="entry name" value="cAMP-binding domain-like"/>
    <property type="match status" value="3"/>
</dbReference>
<feature type="compositionally biased region" description="Low complexity" evidence="1">
    <location>
        <begin position="1443"/>
        <end position="1453"/>
    </location>
</feature>
<dbReference type="PRINTS" id="PR00103">
    <property type="entry name" value="CAMPKINASE"/>
</dbReference>
<dbReference type="Gene3D" id="2.60.120.10">
    <property type="entry name" value="Jelly Rolls"/>
    <property type="match status" value="3"/>
</dbReference>
<reference evidence="3" key="1">
    <citation type="submission" date="2021-12" db="EMBL/GenBank/DDBJ databases">
        <title>Prjna785345.</title>
        <authorList>
            <person name="Rujirawat T."/>
            <person name="Krajaejun T."/>
        </authorList>
    </citation>
    <scope>NUCLEOTIDE SEQUENCE</scope>
    <source>
        <strain evidence="3">Pi057C3</strain>
    </source>
</reference>
<accession>A0AAD5Q4I1</accession>
<dbReference type="Proteomes" id="UP001209570">
    <property type="component" value="Unassembled WGS sequence"/>
</dbReference>
<dbReference type="InterPro" id="IPR018490">
    <property type="entry name" value="cNMP-bd_dom_sf"/>
</dbReference>
<dbReference type="InterPro" id="IPR014710">
    <property type="entry name" value="RmlC-like_jellyroll"/>
</dbReference>
<comment type="caution">
    <text evidence="3">The sequence shown here is derived from an EMBL/GenBank/DDBJ whole genome shotgun (WGS) entry which is preliminary data.</text>
</comment>
<sequence length="1599" mass="174356">MHPETPRSAGFAAAASAAVAGKRLSSTQARIRLTLAAATTSVSPAPADGASSGGSVVFPPVHPSTPPSSRSSHTRLNRLARSVMAMKDDSPSRPTSRQESDSGSARLDADGGNQQEGDGTAPASSDRWGDVLNRVLRKTSRSSISSAGGRAADSTRVSLSNVLKSRDVKDLVKTAIVTKHWNTQRTMSTTNGSARDSAEERSSVMEHWMKTSLLRSQGMKRPRRKTRRPTTAGGSTGESDNNGDDAENDEDGGDDEEDEDGDIESGFDVRGSAMYGRTLLLEESCRHALAQPGENRSQMDLQALKAWFQMTKLRLTTDFERLQPAELDLLCRRMTLLTFHPHEVVFRQGDDADAMYLVFSGVVEVRVAQRVLGEKIEVTVCELTKGDYFGERALLTDDPRAATIVAKTGCELVQITRKDYNIMLKADQQEFLSRLQLTGGLLHERQGGGGGAGAGGGGGQNSAHASTLLRWRQLQLSGASPASPGATGPGVLHREQTYTQLQREYVSVLNKKKAARTKSDVDMLSEYLHTLKFFRGLPKQFVRELCTVVDLLTLPPGSVVFNEGDVGDLFYIVFSGSVDVIVNSKDVRGNAQQTKLIVLTEGAHFGELALMKGHGIRSATVRTREECRFLTICERDYNATLRRMQKEDLARRVAVLDAIPMFQTPEWTGELLREMSYVLAEQKLATGHVLFQQGEKAHQVFFVVRGELLVTKEIADPVTGTTHNVVVERVGRFRVVGDEAAAGAHFNEAIFREFTVTASTPVEVLLLSKYDVFHRLSRAARETLRAAARCPVEGVVYLDRFHKTVKWDAYKQQVLREHLDPVRLRKLLPGEVKESNAMKKTKKKKKKKAQKSALPANVDKANTEATSTSVPGSPEPSAAEQTPEMLPQLVGANDFLLLDPERLAMAKREWTPLPPNTTPSTAPMPLTPLAHGTIAHHVASLNADAPPSAARRRQLERALKAERRRAVAVLNEGNPLTYFDLSAVEWQQRKQQAEVRGRAASSRRLLIHGAPSPPSASASGPASPPDTDTNGVDVAATANNVMNQFFQENFIFSRPETLRQHGNQNAVARASRLLNELEQRHGVASSSSSSSSAGGDTTSSSHRASTVPGESAGPRPCDGELVVMQVQHDDALVSPSFRLLCAVATPDAARVVMLETQIGELSEAARQELIDGEDPQVTDGSAFYVLPKRKFAVMPRASRPRATEEALQRYVLERFGRAPPPSLLAWQQRARARFGSSVGAHSESSNVDHHQQPQPQPQKQLHQSPEFAVDVSSLFASFHRLSVTLREQRETALGMAHAAAGVLSAPASPPKTTLDTAASEQRPETNNEPPSPTRQASTVSLLRHRGGSLTAPAQRLFAVCSMVLSKLELESSSVDEPLLCVHDLFTSEAHAMDQALRMGPQALKNALLCVLPVNEWVPFEEAYEWCVQVEPDRRDRRRQSSMANATNVATASPSTPPSPLRRRTGSMLNVTAGMPSPTADHEARPTWQVEKEKARRLHHFVCSRMGAKTHDRAARAAEVTGFTRRPTVTLEDKLATLHEYLETAQAATTAASSGHHGGGNAGRSSAVISRYRQMKKFGSIMRARITSHTPPSATVTNEL</sequence>
<dbReference type="PROSITE" id="PS50042">
    <property type="entry name" value="CNMP_BINDING_3"/>
    <property type="match status" value="3"/>
</dbReference>
<feature type="compositionally biased region" description="Basic and acidic residues" evidence="1">
    <location>
        <begin position="86"/>
        <end position="100"/>
    </location>
</feature>
<feature type="region of interest" description="Disordered" evidence="1">
    <location>
        <begin position="1078"/>
        <end position="1116"/>
    </location>
</feature>
<dbReference type="PANTHER" id="PTHR23011">
    <property type="entry name" value="CYCLIC NUCLEOTIDE-BINDING DOMAIN CONTAINING PROTEIN"/>
    <property type="match status" value="1"/>
</dbReference>
<feature type="domain" description="Cyclic nucleotide-binding" evidence="2">
    <location>
        <begin position="533"/>
        <end position="641"/>
    </location>
</feature>
<name>A0AAD5Q4I1_PYTIN</name>
<feature type="region of interest" description="Disordered" evidence="1">
    <location>
        <begin position="40"/>
        <end position="129"/>
    </location>
</feature>
<feature type="compositionally biased region" description="Basic residues" evidence="1">
    <location>
        <begin position="218"/>
        <end position="228"/>
    </location>
</feature>
<feature type="region of interest" description="Disordered" evidence="1">
    <location>
        <begin position="1235"/>
        <end position="1265"/>
    </location>
</feature>
<dbReference type="SMART" id="SM00100">
    <property type="entry name" value="cNMP"/>
    <property type="match status" value="3"/>
</dbReference>
<feature type="domain" description="Cyclic nucleotide-binding" evidence="2">
    <location>
        <begin position="318"/>
        <end position="424"/>
    </location>
</feature>
<gene>
    <name evidence="3" type="ORF">P43SY_008629</name>
</gene>
<dbReference type="InterPro" id="IPR018488">
    <property type="entry name" value="cNMP-bd_CS"/>
</dbReference>
<dbReference type="EMBL" id="JAKCXM010000272">
    <property type="protein sequence ID" value="KAJ0396967.1"/>
    <property type="molecule type" value="Genomic_DNA"/>
</dbReference>
<dbReference type="PROSITE" id="PS00889">
    <property type="entry name" value="CNMP_BINDING_2"/>
    <property type="match status" value="2"/>
</dbReference>
<dbReference type="CDD" id="cd00038">
    <property type="entry name" value="CAP_ED"/>
    <property type="match status" value="3"/>
</dbReference>
<feature type="region of interest" description="Disordered" evidence="1">
    <location>
        <begin position="830"/>
        <end position="882"/>
    </location>
</feature>
<feature type="compositionally biased region" description="Basic residues" evidence="1">
    <location>
        <begin position="839"/>
        <end position="850"/>
    </location>
</feature>
<evidence type="ECO:0000256" key="1">
    <source>
        <dbReference type="SAM" id="MobiDB-lite"/>
    </source>
</evidence>
<feature type="domain" description="Cyclic nucleotide-binding" evidence="2">
    <location>
        <begin position="670"/>
        <end position="769"/>
    </location>
</feature>
<dbReference type="PANTHER" id="PTHR23011:SF28">
    <property type="entry name" value="CYCLIC NUCLEOTIDE-BINDING DOMAIN CONTAINING PROTEIN"/>
    <property type="match status" value="1"/>
</dbReference>
<protein>
    <recommendedName>
        <fullName evidence="2">Cyclic nucleotide-binding domain-containing protein</fullName>
    </recommendedName>
</protein>
<proteinExistence type="predicted"/>
<feature type="region of interest" description="Disordered" evidence="1">
    <location>
        <begin position="1434"/>
        <end position="1464"/>
    </location>
</feature>
<feature type="region of interest" description="Disordered" evidence="1">
    <location>
        <begin position="183"/>
        <end position="268"/>
    </location>
</feature>
<feature type="compositionally biased region" description="Acidic residues" evidence="1">
    <location>
        <begin position="241"/>
        <end position="265"/>
    </location>
</feature>
<feature type="compositionally biased region" description="Low complexity" evidence="1">
    <location>
        <begin position="1084"/>
        <end position="1101"/>
    </location>
</feature>
<feature type="compositionally biased region" description="Polar residues" evidence="1">
    <location>
        <begin position="1310"/>
        <end position="1338"/>
    </location>
</feature>
<feature type="region of interest" description="Disordered" evidence="1">
    <location>
        <begin position="1007"/>
        <end position="1033"/>
    </location>
</feature>
<organism evidence="3 4">
    <name type="scientific">Pythium insidiosum</name>
    <name type="common">Pythiosis disease agent</name>
    <dbReference type="NCBI Taxonomy" id="114742"/>
    <lineage>
        <taxon>Eukaryota</taxon>
        <taxon>Sar</taxon>
        <taxon>Stramenopiles</taxon>
        <taxon>Oomycota</taxon>
        <taxon>Peronosporomycetes</taxon>
        <taxon>Pythiales</taxon>
        <taxon>Pythiaceae</taxon>
        <taxon>Pythium</taxon>
    </lineage>
</organism>
<evidence type="ECO:0000313" key="3">
    <source>
        <dbReference type="EMBL" id="KAJ0396967.1"/>
    </source>
</evidence>